<accession>A0A9Q3BTC8</accession>
<keyword evidence="2" id="KW-1185">Reference proteome</keyword>
<dbReference type="EMBL" id="AVOT02002478">
    <property type="protein sequence ID" value="MBW0470511.1"/>
    <property type="molecule type" value="Genomic_DNA"/>
</dbReference>
<evidence type="ECO:0000313" key="2">
    <source>
        <dbReference type="Proteomes" id="UP000765509"/>
    </source>
</evidence>
<dbReference type="AlphaFoldDB" id="A0A9Q3BTC8"/>
<dbReference type="Proteomes" id="UP000765509">
    <property type="component" value="Unassembled WGS sequence"/>
</dbReference>
<dbReference type="OrthoDB" id="2506366at2759"/>
<protein>
    <submittedName>
        <fullName evidence="1">Uncharacterized protein</fullName>
    </submittedName>
</protein>
<evidence type="ECO:0000313" key="1">
    <source>
        <dbReference type="EMBL" id="MBW0470511.1"/>
    </source>
</evidence>
<sequence>MEVKNNEDLYSSILPEIGTYIIKEMRRDNIMIQARDGEYIVPETEVFNTYIEQELETVIISRDQVEDKISQHELNHPHFDQAQTKKVKFEDETMENTFNQLKDLNKKIK</sequence>
<gene>
    <name evidence="1" type="ORF">O181_010226</name>
</gene>
<proteinExistence type="predicted"/>
<reference evidence="1" key="1">
    <citation type="submission" date="2021-03" db="EMBL/GenBank/DDBJ databases">
        <title>Draft genome sequence of rust myrtle Austropuccinia psidii MF-1, a brazilian biotype.</title>
        <authorList>
            <person name="Quecine M.C."/>
            <person name="Pachon D.M.R."/>
            <person name="Bonatelli M.L."/>
            <person name="Correr F.H."/>
            <person name="Franceschini L.M."/>
            <person name="Leite T.F."/>
            <person name="Margarido G.R.A."/>
            <person name="Almeida C.A."/>
            <person name="Ferrarezi J.A."/>
            <person name="Labate C.A."/>
        </authorList>
    </citation>
    <scope>NUCLEOTIDE SEQUENCE</scope>
    <source>
        <strain evidence="1">MF-1</strain>
    </source>
</reference>
<comment type="caution">
    <text evidence="1">The sequence shown here is derived from an EMBL/GenBank/DDBJ whole genome shotgun (WGS) entry which is preliminary data.</text>
</comment>
<name>A0A9Q3BTC8_9BASI</name>
<organism evidence="1 2">
    <name type="scientific">Austropuccinia psidii MF-1</name>
    <dbReference type="NCBI Taxonomy" id="1389203"/>
    <lineage>
        <taxon>Eukaryota</taxon>
        <taxon>Fungi</taxon>
        <taxon>Dikarya</taxon>
        <taxon>Basidiomycota</taxon>
        <taxon>Pucciniomycotina</taxon>
        <taxon>Pucciniomycetes</taxon>
        <taxon>Pucciniales</taxon>
        <taxon>Sphaerophragmiaceae</taxon>
        <taxon>Austropuccinia</taxon>
    </lineage>
</organism>